<dbReference type="SUPFAM" id="SSF46894">
    <property type="entry name" value="C-terminal effector domain of the bipartite response regulators"/>
    <property type="match status" value="1"/>
</dbReference>
<dbReference type="Proteomes" id="UP001596409">
    <property type="component" value="Unassembled WGS sequence"/>
</dbReference>
<keyword evidence="6" id="KW-1185">Reference proteome</keyword>
<keyword evidence="3" id="KW-0804">Transcription</keyword>
<evidence type="ECO:0000256" key="3">
    <source>
        <dbReference type="ARBA" id="ARBA00023163"/>
    </source>
</evidence>
<evidence type="ECO:0000313" key="6">
    <source>
        <dbReference type="Proteomes" id="UP001596409"/>
    </source>
</evidence>
<dbReference type="InterPro" id="IPR036388">
    <property type="entry name" value="WH-like_DNA-bd_sf"/>
</dbReference>
<dbReference type="PANTHER" id="PTHR43214">
    <property type="entry name" value="TWO-COMPONENT RESPONSE REGULATOR"/>
    <property type="match status" value="1"/>
</dbReference>
<evidence type="ECO:0000256" key="1">
    <source>
        <dbReference type="ARBA" id="ARBA00023015"/>
    </source>
</evidence>
<dbReference type="PANTHER" id="PTHR43214:SF24">
    <property type="entry name" value="TRANSCRIPTIONAL REGULATORY PROTEIN NARL-RELATED"/>
    <property type="match status" value="1"/>
</dbReference>
<keyword evidence="1" id="KW-0805">Transcription regulation</keyword>
<dbReference type="EMBL" id="JBHSYM010000021">
    <property type="protein sequence ID" value="MFC7011754.1"/>
    <property type="molecule type" value="Genomic_DNA"/>
</dbReference>
<organism evidence="5 6">
    <name type="scientific">Streptomyces viridiviolaceus</name>
    <dbReference type="NCBI Taxonomy" id="68282"/>
    <lineage>
        <taxon>Bacteria</taxon>
        <taxon>Bacillati</taxon>
        <taxon>Actinomycetota</taxon>
        <taxon>Actinomycetes</taxon>
        <taxon>Kitasatosporales</taxon>
        <taxon>Streptomycetaceae</taxon>
        <taxon>Streptomyces</taxon>
    </lineage>
</organism>
<protein>
    <submittedName>
        <fullName evidence="5">Helix-turn-helix transcriptional regulator</fullName>
    </submittedName>
</protein>
<sequence>MTAGPTATGAFRYVAFLPCTPSVKDLAGDFISSVLATWGTCTLPADRQAVLCEFLTNAVDNSSSPTLRIVLDRFPDNVVQIHIDSPSNGRAPTTLTRPAKLPGKVGETTRERRNLIMTVPAPTTPLTPAERRVAQHLVRGVTPQSIAAGTGLSAATIRQYVREMREKLHCPPRCPLPVLVHALLVSGETTPPPTDRPAPELNPAEQKLLRAIVEQSTTAGIALAAGIAPADYRSALDALLDTAGAADATELVVLAHAWNVIRTGQEAPAPNGADR</sequence>
<dbReference type="Gene3D" id="1.10.10.10">
    <property type="entry name" value="Winged helix-like DNA-binding domain superfamily/Winged helix DNA-binding domain"/>
    <property type="match status" value="2"/>
</dbReference>
<dbReference type="Pfam" id="PF00196">
    <property type="entry name" value="GerE"/>
    <property type="match status" value="1"/>
</dbReference>
<evidence type="ECO:0000259" key="4">
    <source>
        <dbReference type="SMART" id="SM00421"/>
    </source>
</evidence>
<feature type="domain" description="HTH luxR-type" evidence="4">
    <location>
        <begin position="123"/>
        <end position="180"/>
    </location>
</feature>
<gene>
    <name evidence="5" type="ORF">ACFQMH_08585</name>
</gene>
<dbReference type="InterPro" id="IPR000792">
    <property type="entry name" value="Tscrpt_reg_LuxR_C"/>
</dbReference>
<dbReference type="RefSeq" id="WP_229881702.1">
    <property type="nucleotide sequence ID" value="NZ_BMWA01000040.1"/>
</dbReference>
<dbReference type="SMART" id="SM00421">
    <property type="entry name" value="HTH_LUXR"/>
    <property type="match status" value="1"/>
</dbReference>
<dbReference type="InterPro" id="IPR016032">
    <property type="entry name" value="Sig_transdc_resp-reg_C-effctor"/>
</dbReference>
<name>A0ABW2DVB6_9ACTN</name>
<proteinExistence type="predicted"/>
<evidence type="ECO:0000256" key="2">
    <source>
        <dbReference type="ARBA" id="ARBA00023125"/>
    </source>
</evidence>
<comment type="caution">
    <text evidence="5">The sequence shown here is derived from an EMBL/GenBank/DDBJ whole genome shotgun (WGS) entry which is preliminary data.</text>
</comment>
<reference evidence="6" key="1">
    <citation type="journal article" date="2019" name="Int. J. Syst. Evol. Microbiol.">
        <title>The Global Catalogue of Microorganisms (GCM) 10K type strain sequencing project: providing services to taxonomists for standard genome sequencing and annotation.</title>
        <authorList>
            <consortium name="The Broad Institute Genomics Platform"/>
            <consortium name="The Broad Institute Genome Sequencing Center for Infectious Disease"/>
            <person name="Wu L."/>
            <person name="Ma J."/>
        </authorList>
    </citation>
    <scope>NUCLEOTIDE SEQUENCE [LARGE SCALE GENOMIC DNA]</scope>
    <source>
        <strain evidence="6">JCM 4855</strain>
    </source>
</reference>
<keyword evidence="2" id="KW-0238">DNA-binding</keyword>
<evidence type="ECO:0000313" key="5">
    <source>
        <dbReference type="EMBL" id="MFC7011754.1"/>
    </source>
</evidence>
<accession>A0ABW2DVB6</accession>
<dbReference type="InterPro" id="IPR039420">
    <property type="entry name" value="WalR-like"/>
</dbReference>